<proteinExistence type="predicted"/>
<dbReference type="EMBL" id="BGZK01000392">
    <property type="protein sequence ID" value="GBP41080.1"/>
    <property type="molecule type" value="Genomic_DNA"/>
</dbReference>
<feature type="compositionally biased region" description="Polar residues" evidence="1">
    <location>
        <begin position="91"/>
        <end position="102"/>
    </location>
</feature>
<feature type="region of interest" description="Disordered" evidence="1">
    <location>
        <begin position="68"/>
        <end position="102"/>
    </location>
</feature>
<accession>A0A4C1VRC3</accession>
<gene>
    <name evidence="2" type="ORF">EVAR_32902_1</name>
</gene>
<evidence type="ECO:0000313" key="3">
    <source>
        <dbReference type="Proteomes" id="UP000299102"/>
    </source>
</evidence>
<sequence>MHVCREITSREGARRAGRTSIFMDTPTYLVLINGSVQLPHVAEPEKSRSRPGIIVVRVARVFERGNSLKLPTPSCHRNHSESGPRDIDISSLHNGRTANRCR</sequence>
<dbReference type="AlphaFoldDB" id="A0A4C1VRC3"/>
<protein>
    <submittedName>
        <fullName evidence="2">Uncharacterized protein</fullName>
    </submittedName>
</protein>
<evidence type="ECO:0000313" key="2">
    <source>
        <dbReference type="EMBL" id="GBP41080.1"/>
    </source>
</evidence>
<name>A0A4C1VRC3_EUMVA</name>
<evidence type="ECO:0000256" key="1">
    <source>
        <dbReference type="SAM" id="MobiDB-lite"/>
    </source>
</evidence>
<dbReference type="Proteomes" id="UP000299102">
    <property type="component" value="Unassembled WGS sequence"/>
</dbReference>
<feature type="compositionally biased region" description="Basic and acidic residues" evidence="1">
    <location>
        <begin position="78"/>
        <end position="88"/>
    </location>
</feature>
<keyword evidence="3" id="KW-1185">Reference proteome</keyword>
<reference evidence="2 3" key="1">
    <citation type="journal article" date="2019" name="Commun. Biol.">
        <title>The bagworm genome reveals a unique fibroin gene that provides high tensile strength.</title>
        <authorList>
            <person name="Kono N."/>
            <person name="Nakamura H."/>
            <person name="Ohtoshi R."/>
            <person name="Tomita M."/>
            <person name="Numata K."/>
            <person name="Arakawa K."/>
        </authorList>
    </citation>
    <scope>NUCLEOTIDE SEQUENCE [LARGE SCALE GENOMIC DNA]</scope>
</reference>
<organism evidence="2 3">
    <name type="scientific">Eumeta variegata</name>
    <name type="common">Bagworm moth</name>
    <name type="synonym">Eumeta japonica</name>
    <dbReference type="NCBI Taxonomy" id="151549"/>
    <lineage>
        <taxon>Eukaryota</taxon>
        <taxon>Metazoa</taxon>
        <taxon>Ecdysozoa</taxon>
        <taxon>Arthropoda</taxon>
        <taxon>Hexapoda</taxon>
        <taxon>Insecta</taxon>
        <taxon>Pterygota</taxon>
        <taxon>Neoptera</taxon>
        <taxon>Endopterygota</taxon>
        <taxon>Lepidoptera</taxon>
        <taxon>Glossata</taxon>
        <taxon>Ditrysia</taxon>
        <taxon>Tineoidea</taxon>
        <taxon>Psychidae</taxon>
        <taxon>Oiketicinae</taxon>
        <taxon>Eumeta</taxon>
    </lineage>
</organism>
<comment type="caution">
    <text evidence="2">The sequence shown here is derived from an EMBL/GenBank/DDBJ whole genome shotgun (WGS) entry which is preliminary data.</text>
</comment>